<keyword evidence="1" id="KW-0472">Membrane</keyword>
<feature type="non-terminal residue" evidence="2">
    <location>
        <position position="215"/>
    </location>
</feature>
<accession>B5VGZ4</accession>
<dbReference type="EMBL" id="ABSV01000582">
    <property type="protein sequence ID" value="EDZ72796.1"/>
    <property type="molecule type" value="Genomic_DNA"/>
</dbReference>
<name>B5VGZ4_YEAS6</name>
<dbReference type="Proteomes" id="UP000008988">
    <property type="component" value="Unassembled WGS sequence"/>
</dbReference>
<evidence type="ECO:0000313" key="2">
    <source>
        <dbReference type="EMBL" id="EDZ72796.1"/>
    </source>
</evidence>
<reference evidence="2 3" key="1">
    <citation type="journal article" date="2008" name="FEMS Yeast Res.">
        <title>Comparative genome analysis of a Saccharomyces cerevisiae wine strain.</title>
        <authorList>
            <person name="Borneman A.R."/>
            <person name="Forgan A.H."/>
            <person name="Pretorius I.S."/>
            <person name="Chambers P.J."/>
        </authorList>
    </citation>
    <scope>NUCLEOTIDE SEQUENCE [LARGE SCALE GENOMIC DNA]</scope>
    <source>
        <strain evidence="2 3">AWRI1631</strain>
    </source>
</reference>
<gene>
    <name evidence="2" type="ORF">AWRI1631_46830</name>
</gene>
<keyword evidence="1" id="KW-1133">Transmembrane helix</keyword>
<protein>
    <submittedName>
        <fullName evidence="2">Uncharacterized protein</fullName>
    </submittedName>
</protein>
<feature type="transmembrane region" description="Helical" evidence="1">
    <location>
        <begin position="60"/>
        <end position="85"/>
    </location>
</feature>
<evidence type="ECO:0000313" key="3">
    <source>
        <dbReference type="Proteomes" id="UP000008988"/>
    </source>
</evidence>
<organism evidence="2 3">
    <name type="scientific">Saccharomyces cerevisiae (strain AWRI1631)</name>
    <name type="common">Baker's yeast</name>
    <dbReference type="NCBI Taxonomy" id="545124"/>
    <lineage>
        <taxon>Eukaryota</taxon>
        <taxon>Fungi</taxon>
        <taxon>Dikarya</taxon>
        <taxon>Ascomycota</taxon>
        <taxon>Saccharomycotina</taxon>
        <taxon>Saccharomycetes</taxon>
        <taxon>Saccharomycetales</taxon>
        <taxon>Saccharomycetaceae</taxon>
        <taxon>Saccharomyces</taxon>
    </lineage>
</organism>
<proteinExistence type="predicted"/>
<keyword evidence="1" id="KW-0812">Transmembrane</keyword>
<dbReference type="AlphaFoldDB" id="B5VGZ4"/>
<evidence type="ECO:0000256" key="1">
    <source>
        <dbReference type="SAM" id="Phobius"/>
    </source>
</evidence>
<feature type="transmembrane region" description="Helical" evidence="1">
    <location>
        <begin position="105"/>
        <end position="126"/>
    </location>
</feature>
<comment type="caution">
    <text evidence="2">The sequence shown here is derived from an EMBL/GenBank/DDBJ whole genome shotgun (WGS) entry which is preliminary data.</text>
</comment>
<sequence>MMGIFGFASFNGLRETSINLGFPVVVFTLSGSLPVSWAVSECNVDFSSPSFLSDRLASSFKSVAIFSPGFFLSVFSTGDSINILFSFFGSPFVLSSVRVTSSEALVPTFSLISCTLWVSFAVSTLFSTGSTLSALFVSSSLSCDGSIVETAILTGGTFASLSSILIGVVTPFKVCPAIVELEWGSGVALSGDSELLISVPALLAGNCLSNCCFTR</sequence>
<feature type="transmembrane region" description="Helical" evidence="1">
    <location>
        <begin position="20"/>
        <end position="39"/>
    </location>
</feature>